<keyword evidence="1" id="KW-0472">Membrane</keyword>
<evidence type="ECO:0000256" key="2">
    <source>
        <dbReference type="SAM" id="SignalP"/>
    </source>
</evidence>
<accession>A0AAX4JC97</accession>
<evidence type="ECO:0000313" key="3">
    <source>
        <dbReference type="EMBL" id="WUR03612.1"/>
    </source>
</evidence>
<proteinExistence type="predicted"/>
<keyword evidence="1" id="KW-0812">Transmembrane</keyword>
<name>A0AAX4JC97_9MICR</name>
<feature type="signal peptide" evidence="2">
    <location>
        <begin position="1"/>
        <end position="19"/>
    </location>
</feature>
<keyword evidence="2" id="KW-0732">Signal</keyword>
<sequence length="337" mass="40123">MKTLFFIYIFLLFISATKTNVSEDNMLDIIVNSEKICNIFENRFQKNNKTFEAFRSLGKLIWDTITGHDIFKKMTEKDNSQKSFANRSDLLRNAYLEYFDLKGSNYTSFNQLTKNEKNFIDEVTYSSIEYYNLLLICYKDIINNSNSTTDAIKKIIIENMCYIESEKSNNLPSLVYKYCKDLFIHYKTCYGTNGIKLLYEDIKNNYYQLQKAQCINNDYDFKNITETFTVENNTISNNITEVVNDKTYNMITNDIYIDDTGIKDIIYIDNLSQLELHNTTDISSTEIYFIFENKTNYYDEIYLLIFMCIILMTFFTFLGYKIYKRRNNEDNLDLRRF</sequence>
<reference evidence="3" key="1">
    <citation type="journal article" date="2024" name="BMC Genomics">
        <title>Functional annotation of a divergent genome using sequence and structure-based similarity.</title>
        <authorList>
            <person name="Svedberg D."/>
            <person name="Winiger R.R."/>
            <person name="Berg A."/>
            <person name="Sharma H."/>
            <person name="Tellgren-Roth C."/>
            <person name="Debrunner-Vossbrinck B.A."/>
            <person name="Vossbrinck C.R."/>
            <person name="Barandun J."/>
        </authorList>
    </citation>
    <scope>NUCLEOTIDE SEQUENCE</scope>
    <source>
        <strain evidence="3">Illinois isolate</strain>
    </source>
</reference>
<protein>
    <submittedName>
        <fullName evidence="3">SP-containing membrane protein</fullName>
    </submittedName>
</protein>
<evidence type="ECO:0000313" key="4">
    <source>
        <dbReference type="Proteomes" id="UP001334084"/>
    </source>
</evidence>
<dbReference type="GeneID" id="90541425"/>
<feature type="chain" id="PRO_5043915243" evidence="2">
    <location>
        <begin position="20"/>
        <end position="337"/>
    </location>
</feature>
<evidence type="ECO:0000256" key="1">
    <source>
        <dbReference type="SAM" id="Phobius"/>
    </source>
</evidence>
<dbReference type="EMBL" id="CP142730">
    <property type="protein sequence ID" value="WUR03612.1"/>
    <property type="molecule type" value="Genomic_DNA"/>
</dbReference>
<keyword evidence="1" id="KW-1133">Transmembrane helix</keyword>
<dbReference type="AlphaFoldDB" id="A0AAX4JC97"/>
<gene>
    <name evidence="3" type="ORF">VNE69_05201</name>
</gene>
<organism evidence="3 4">
    <name type="scientific">Vairimorpha necatrix</name>
    <dbReference type="NCBI Taxonomy" id="6039"/>
    <lineage>
        <taxon>Eukaryota</taxon>
        <taxon>Fungi</taxon>
        <taxon>Fungi incertae sedis</taxon>
        <taxon>Microsporidia</taxon>
        <taxon>Nosematidae</taxon>
        <taxon>Vairimorpha</taxon>
    </lineage>
</organism>
<feature type="transmembrane region" description="Helical" evidence="1">
    <location>
        <begin position="301"/>
        <end position="320"/>
    </location>
</feature>
<dbReference type="Proteomes" id="UP001334084">
    <property type="component" value="Chromosome 5"/>
</dbReference>
<dbReference type="RefSeq" id="XP_065329757.1">
    <property type="nucleotide sequence ID" value="XM_065473685.1"/>
</dbReference>
<keyword evidence="4" id="KW-1185">Reference proteome</keyword>
<dbReference type="KEGG" id="vnx:VNE69_05201"/>